<evidence type="ECO:0000256" key="12">
    <source>
        <dbReference type="ARBA" id="ARBA00023012"/>
    </source>
</evidence>
<gene>
    <name evidence="17" type="ORF">C7T94_04415</name>
</gene>
<feature type="transmembrane region" description="Helical" evidence="14">
    <location>
        <begin position="213"/>
        <end position="231"/>
    </location>
</feature>
<dbReference type="SMART" id="SM00387">
    <property type="entry name" value="HATPase_c"/>
    <property type="match status" value="1"/>
</dbReference>
<evidence type="ECO:0000256" key="9">
    <source>
        <dbReference type="ARBA" id="ARBA00022777"/>
    </source>
</evidence>
<keyword evidence="7 14" id="KW-0812">Transmembrane</keyword>
<feature type="transmembrane region" description="Helical" evidence="14">
    <location>
        <begin position="449"/>
        <end position="470"/>
    </location>
</feature>
<feature type="transmembrane region" description="Helical" evidence="14">
    <location>
        <begin position="325"/>
        <end position="350"/>
    </location>
</feature>
<accession>A0A2T3HNK1</accession>
<evidence type="ECO:0000256" key="13">
    <source>
        <dbReference type="ARBA" id="ARBA00023136"/>
    </source>
</evidence>
<feature type="transmembrane region" description="Helical" evidence="14">
    <location>
        <begin position="370"/>
        <end position="393"/>
    </location>
</feature>
<feature type="transmembrane region" description="Helical" evidence="14">
    <location>
        <begin position="405"/>
        <end position="437"/>
    </location>
</feature>
<dbReference type="Pfam" id="PF00512">
    <property type="entry name" value="HisKA"/>
    <property type="match status" value="1"/>
</dbReference>
<dbReference type="PANTHER" id="PTHR45528">
    <property type="entry name" value="SENSOR HISTIDINE KINASE CPXA"/>
    <property type="match status" value="1"/>
</dbReference>
<keyword evidence="12" id="KW-0902">Two-component regulatory system</keyword>
<evidence type="ECO:0000256" key="14">
    <source>
        <dbReference type="SAM" id="Phobius"/>
    </source>
</evidence>
<feature type="transmembrane region" description="Helical" evidence="14">
    <location>
        <begin position="238"/>
        <end position="257"/>
    </location>
</feature>
<feature type="domain" description="HAMP" evidence="16">
    <location>
        <begin position="964"/>
        <end position="1016"/>
    </location>
</feature>
<evidence type="ECO:0000259" key="15">
    <source>
        <dbReference type="PROSITE" id="PS50109"/>
    </source>
</evidence>
<dbReference type="PANTHER" id="PTHR45528:SF1">
    <property type="entry name" value="SENSOR HISTIDINE KINASE CPXA"/>
    <property type="match status" value="1"/>
</dbReference>
<feature type="domain" description="Histidine kinase" evidence="15">
    <location>
        <begin position="1033"/>
        <end position="1244"/>
    </location>
</feature>
<dbReference type="GO" id="GO:0005886">
    <property type="term" value="C:plasma membrane"/>
    <property type="evidence" value="ECO:0007669"/>
    <property type="project" value="UniProtKB-SubCell"/>
</dbReference>
<comment type="caution">
    <text evidence="17">The sequence shown here is derived from an EMBL/GenBank/DDBJ whole genome shotgun (WGS) entry which is preliminary data.</text>
</comment>
<feature type="transmembrane region" description="Helical" evidence="14">
    <location>
        <begin position="718"/>
        <end position="742"/>
    </location>
</feature>
<evidence type="ECO:0000256" key="1">
    <source>
        <dbReference type="ARBA" id="ARBA00000085"/>
    </source>
</evidence>
<comment type="catalytic activity">
    <reaction evidence="1">
        <text>ATP + protein L-histidine = ADP + protein N-phospho-L-histidine.</text>
        <dbReference type="EC" id="2.7.13.3"/>
    </reaction>
</comment>
<dbReference type="RefSeq" id="WP_107213962.1">
    <property type="nucleotide sequence ID" value="NZ_KZ686268.1"/>
</dbReference>
<dbReference type="InterPro" id="IPR050398">
    <property type="entry name" value="HssS/ArlS-like"/>
</dbReference>
<reference evidence="17 18" key="1">
    <citation type="submission" date="2018-03" db="EMBL/GenBank/DDBJ databases">
        <authorList>
            <person name="Keele B.F."/>
        </authorList>
    </citation>
    <scope>NUCLEOTIDE SEQUENCE [LARGE SCALE GENOMIC DNA]</scope>
    <source>
        <strain evidence="17 18">YL28-9</strain>
    </source>
</reference>
<dbReference type="Pfam" id="PF02518">
    <property type="entry name" value="HATPase_c"/>
    <property type="match status" value="1"/>
</dbReference>
<feature type="transmembrane region" description="Helical" evidence="14">
    <location>
        <begin position="277"/>
        <end position="305"/>
    </location>
</feature>
<dbReference type="InterPro" id="IPR003594">
    <property type="entry name" value="HATPase_dom"/>
</dbReference>
<keyword evidence="9 17" id="KW-0418">Kinase</keyword>
<evidence type="ECO:0000256" key="5">
    <source>
        <dbReference type="ARBA" id="ARBA00022553"/>
    </source>
</evidence>
<dbReference type="CDD" id="cd00075">
    <property type="entry name" value="HATPase"/>
    <property type="match status" value="1"/>
</dbReference>
<evidence type="ECO:0000259" key="16">
    <source>
        <dbReference type="PROSITE" id="PS50885"/>
    </source>
</evidence>
<dbReference type="GO" id="GO:0000155">
    <property type="term" value="F:phosphorelay sensor kinase activity"/>
    <property type="evidence" value="ECO:0007669"/>
    <property type="project" value="InterPro"/>
</dbReference>
<keyword evidence="13 14" id="KW-0472">Membrane</keyword>
<dbReference type="AlphaFoldDB" id="A0A2T3HNK1"/>
<keyword evidence="5" id="KW-0597">Phosphoprotein</keyword>
<dbReference type="PROSITE" id="PS50885">
    <property type="entry name" value="HAMP"/>
    <property type="match status" value="1"/>
</dbReference>
<proteinExistence type="predicted"/>
<evidence type="ECO:0000313" key="18">
    <source>
        <dbReference type="Proteomes" id="UP000240912"/>
    </source>
</evidence>
<dbReference type="InterPro" id="IPR036890">
    <property type="entry name" value="HATPase_C_sf"/>
</dbReference>
<keyword evidence="11 14" id="KW-1133">Transmembrane helix</keyword>
<keyword evidence="8" id="KW-0547">Nucleotide-binding</keyword>
<dbReference type="SMART" id="SM00388">
    <property type="entry name" value="HisKA"/>
    <property type="match status" value="1"/>
</dbReference>
<keyword evidence="4" id="KW-1003">Cell membrane</keyword>
<sequence length="1244" mass="143521">MKLSTGFKIRILLLIVGICCVVTAISFKRTVTSADLLEHEAQELQENLYAKERVVDAFLSDQRQLEKAKQFHLNPVYARAFINTYRKTNLNLFVYENNRLKFWSTFKVILPKDISAIREGSSFLSFNGKYEVVKKTSGDFTFLFLIGIQNQYPRKNQYLIDEIPKDLSPSGSLTLASIADKEVQNIYNIDNNYLFQVKLVPNYSRNFYTDVELWFWIAGSLLICIFVNFICSRLARNGYPLLATLLIGLFFLVARITDLQYGWLDLQFTMGLFDPRIYAESFFMPSLGDFLLNTFALTWVVIFIYRQKNLYSVPASLQKSKTAAVLLHMLALFVLGVIAMLLDEVFFGLIYNSKINFDITIIINLGWLSWISIFILCLAWLNIYLLTVVFMVYTRKLNFSNRERFFVFIGMLLAFAIFKLLTEFTAFFLVYALFIFIVGYNTYVQQRKFSIGLFAAMFFCLAFNTSIKYIKFNDIKERSRRETLAEKLQNNDEPSTNYSLEALETSIQNDGFILQNFLQPALYKQGILQNYINKMYLDGYLSKYEYHIYQYSADNASFKNDEPVALSRFQRLVQSGSVKIADAHYFYKINDTFGYQHYFGIIPVMHRNEIIGKLVIELRSKNLHKDHQFPELLIDGKISIDNEYKNYSLAFYSNGKLLNQSGQYTYPLINTVFHGEKNKLVFMNDPNPDLDFNHLIFQPSGSRLIIMSKERVPYISRLAALSFFFLVFIVFSTLLYIFIWLIKNLEDERIGWFTINRTLMINANKILYKTRIQASIIISVVITLVIVGWITFYYIRDEYRQQQKELIREKIGKVKQGYERQLAKTGKVETDEQAKAEFNDFADFNNTYLNLFSIDGDLLLTTLPSLYEYGIISKKMGPTAFISLSKEQRSEYVNPEEKIGYFTYAAAYVPIVNEENVTVAYIGLPYYSNEADYNDKISIFITTLINIYALVFVLIGVLAVFLANQITGPLTFIQENISRTKIGQRNEPIVWRRHDEIGSLIREYNNMIAALEESAKKLAKSERESAWREMAKQVAHEIKNPLTPLKLGVQLLEKSWREHDPNFAQKFERFSKSFIEQIESLSRIASEFSNFAKMPDTKLEKIALLPVVSYAKDVFTNSENVDISIANHMDRNVMIFGDKDQLQRVFNNLLKNAIEAVDGDHRGMIRINLKNDETSVFIEVTDNGSGIPEEAHDQIFVPNFTTKSSGTGLGLAFVKQAVENAGGAVGFKSIAGEGTTFYLRFPLS</sequence>
<dbReference type="InterPro" id="IPR004358">
    <property type="entry name" value="Sig_transdc_His_kin-like_C"/>
</dbReference>
<keyword evidence="6" id="KW-0808">Transferase</keyword>
<dbReference type="OrthoDB" id="9776727at2"/>
<evidence type="ECO:0000256" key="7">
    <source>
        <dbReference type="ARBA" id="ARBA00022692"/>
    </source>
</evidence>
<feature type="transmembrane region" description="Helical" evidence="14">
    <location>
        <begin position="772"/>
        <end position="795"/>
    </location>
</feature>
<evidence type="ECO:0000256" key="11">
    <source>
        <dbReference type="ARBA" id="ARBA00022989"/>
    </source>
</evidence>
<evidence type="ECO:0000256" key="3">
    <source>
        <dbReference type="ARBA" id="ARBA00012438"/>
    </source>
</evidence>
<evidence type="ECO:0000256" key="10">
    <source>
        <dbReference type="ARBA" id="ARBA00022840"/>
    </source>
</evidence>
<dbReference type="Gene3D" id="1.10.287.130">
    <property type="match status" value="1"/>
</dbReference>
<dbReference type="PRINTS" id="PR00344">
    <property type="entry name" value="BCTRLSENSOR"/>
</dbReference>
<dbReference type="EMBL" id="PYLS01000004">
    <property type="protein sequence ID" value="PST83987.1"/>
    <property type="molecule type" value="Genomic_DNA"/>
</dbReference>
<organism evidence="17 18">
    <name type="scientific">Pedobacter yulinensis</name>
    <dbReference type="NCBI Taxonomy" id="2126353"/>
    <lineage>
        <taxon>Bacteria</taxon>
        <taxon>Pseudomonadati</taxon>
        <taxon>Bacteroidota</taxon>
        <taxon>Sphingobacteriia</taxon>
        <taxon>Sphingobacteriales</taxon>
        <taxon>Sphingobacteriaceae</taxon>
        <taxon>Pedobacter</taxon>
    </lineage>
</organism>
<evidence type="ECO:0000256" key="8">
    <source>
        <dbReference type="ARBA" id="ARBA00022741"/>
    </source>
</evidence>
<evidence type="ECO:0000256" key="2">
    <source>
        <dbReference type="ARBA" id="ARBA00004651"/>
    </source>
</evidence>
<name>A0A2T3HNK1_9SPHI</name>
<dbReference type="InterPro" id="IPR003660">
    <property type="entry name" value="HAMP_dom"/>
</dbReference>
<comment type="subcellular location">
    <subcellularLocation>
        <location evidence="2">Cell membrane</location>
        <topology evidence="2">Multi-pass membrane protein</topology>
    </subcellularLocation>
</comment>
<dbReference type="Gene3D" id="3.30.565.10">
    <property type="entry name" value="Histidine kinase-like ATPase, C-terminal domain"/>
    <property type="match status" value="1"/>
</dbReference>
<evidence type="ECO:0000256" key="4">
    <source>
        <dbReference type="ARBA" id="ARBA00022475"/>
    </source>
</evidence>
<protein>
    <recommendedName>
        <fullName evidence="3">histidine kinase</fullName>
        <ecNumber evidence="3">2.7.13.3</ecNumber>
    </recommendedName>
</protein>
<dbReference type="SUPFAM" id="SSF55874">
    <property type="entry name" value="ATPase domain of HSP90 chaperone/DNA topoisomerase II/histidine kinase"/>
    <property type="match status" value="1"/>
</dbReference>
<dbReference type="InterPro" id="IPR003661">
    <property type="entry name" value="HisK_dim/P_dom"/>
</dbReference>
<dbReference type="Proteomes" id="UP000240912">
    <property type="component" value="Unassembled WGS sequence"/>
</dbReference>
<dbReference type="SUPFAM" id="SSF47384">
    <property type="entry name" value="Homodimeric domain of signal transducing histidine kinase"/>
    <property type="match status" value="1"/>
</dbReference>
<dbReference type="EC" id="2.7.13.3" evidence="3"/>
<keyword evidence="18" id="KW-1185">Reference proteome</keyword>
<dbReference type="CDD" id="cd00082">
    <property type="entry name" value="HisKA"/>
    <property type="match status" value="1"/>
</dbReference>
<dbReference type="InterPro" id="IPR036097">
    <property type="entry name" value="HisK_dim/P_sf"/>
</dbReference>
<keyword evidence="10" id="KW-0067">ATP-binding</keyword>
<feature type="transmembrane region" description="Helical" evidence="14">
    <location>
        <begin position="937"/>
        <end position="963"/>
    </location>
</feature>
<evidence type="ECO:0000256" key="6">
    <source>
        <dbReference type="ARBA" id="ARBA00022679"/>
    </source>
</evidence>
<dbReference type="PROSITE" id="PS50109">
    <property type="entry name" value="HIS_KIN"/>
    <property type="match status" value="1"/>
</dbReference>
<dbReference type="InterPro" id="IPR005467">
    <property type="entry name" value="His_kinase_dom"/>
</dbReference>
<dbReference type="Gene3D" id="6.10.340.10">
    <property type="match status" value="1"/>
</dbReference>
<dbReference type="GO" id="GO:0005524">
    <property type="term" value="F:ATP binding"/>
    <property type="evidence" value="ECO:0007669"/>
    <property type="project" value="UniProtKB-KW"/>
</dbReference>
<evidence type="ECO:0000313" key="17">
    <source>
        <dbReference type="EMBL" id="PST83987.1"/>
    </source>
</evidence>